<accession>A0A9X2H584</accession>
<dbReference type="InterPro" id="IPR016085">
    <property type="entry name" value="Protease_inh_B-barrel_dom"/>
</dbReference>
<dbReference type="Gene3D" id="2.40.128.10">
    <property type="match status" value="1"/>
</dbReference>
<comment type="caution">
    <text evidence="1">The sequence shown here is derived from an EMBL/GenBank/DDBJ whole genome shotgun (WGS) entry which is preliminary data.</text>
</comment>
<reference evidence="1" key="1">
    <citation type="submission" date="2022-03" db="EMBL/GenBank/DDBJ databases">
        <title>Aurantimonas Liuensis sp. Nov., isolated from the hadal seawater of the Mariana Trench.</title>
        <authorList>
            <person name="Liu R."/>
        </authorList>
    </citation>
    <scope>NUCLEOTIDE SEQUENCE</scope>
    <source>
        <strain evidence="1">LRZ36</strain>
    </source>
</reference>
<dbReference type="AlphaFoldDB" id="A0A9X2H584"/>
<dbReference type="Proteomes" id="UP001155220">
    <property type="component" value="Unassembled WGS sequence"/>
</dbReference>
<gene>
    <name evidence="1" type="ORF">MJ956_04725</name>
</gene>
<organism evidence="1 2">
    <name type="scientific">Aurantimonas marianensis</name>
    <dbReference type="NCBI Taxonomy" id="2920428"/>
    <lineage>
        <taxon>Bacteria</taxon>
        <taxon>Pseudomonadati</taxon>
        <taxon>Pseudomonadota</taxon>
        <taxon>Alphaproteobacteria</taxon>
        <taxon>Hyphomicrobiales</taxon>
        <taxon>Aurantimonadaceae</taxon>
        <taxon>Aurantimonas</taxon>
    </lineage>
</organism>
<dbReference type="Gene3D" id="2.30.30.40">
    <property type="entry name" value="SH3 Domains"/>
    <property type="match status" value="1"/>
</dbReference>
<dbReference type="SUPFAM" id="SSF50882">
    <property type="entry name" value="beta-Barrel protease inhibitors"/>
    <property type="match status" value="1"/>
</dbReference>
<sequence>MEHRGAEGDLRRTIGNLKDYRMRRAAIVLCVALSGFVGWSGSALAQSETAFVAAFSGTWQTLDPAFSGDGACRIVLSGARNNEQYALESSNCAGPMASLQGWAIVDNQLGLLGPERAVIARLGGNQNRMSGQTASGSTVVFERITEEAAAAPAPVDASQATGCVFYGYTATCATPEDLARPTAASEDVKPMAEVLVRLNARSEARPDASVVATIPPNTCVVIDECTTASDGNWCKARISDVSGWIRQQAVRKNRWPIVTYTGKCG</sequence>
<evidence type="ECO:0000313" key="2">
    <source>
        <dbReference type="Proteomes" id="UP001155220"/>
    </source>
</evidence>
<keyword evidence="2" id="KW-1185">Reference proteome</keyword>
<proteinExistence type="predicted"/>
<protein>
    <submittedName>
        <fullName evidence="1">SH3 domain-containing protein</fullName>
    </submittedName>
</protein>
<dbReference type="EMBL" id="JALHBS010000027">
    <property type="protein sequence ID" value="MCP3054451.1"/>
    <property type="molecule type" value="Genomic_DNA"/>
</dbReference>
<evidence type="ECO:0000313" key="1">
    <source>
        <dbReference type="EMBL" id="MCP3054451.1"/>
    </source>
</evidence>
<dbReference type="Pfam" id="PF06347">
    <property type="entry name" value="SH3_4"/>
    <property type="match status" value="1"/>
</dbReference>
<name>A0A9X2H584_9HYPH</name>
<dbReference type="InterPro" id="IPR010466">
    <property type="entry name" value="DUF1058"/>
</dbReference>
<dbReference type="RefSeq" id="WP_253963327.1">
    <property type="nucleotide sequence ID" value="NZ_JALHBS010000027.1"/>
</dbReference>
<dbReference type="GO" id="GO:0004866">
    <property type="term" value="F:endopeptidase inhibitor activity"/>
    <property type="evidence" value="ECO:0007669"/>
    <property type="project" value="InterPro"/>
</dbReference>